<dbReference type="InterPro" id="IPR011051">
    <property type="entry name" value="RmlC_Cupin_sf"/>
</dbReference>
<dbReference type="CDD" id="cd02231">
    <property type="entry name" value="cupin_BLL6423-like"/>
    <property type="match status" value="1"/>
</dbReference>
<dbReference type="OrthoDB" id="5840532at2759"/>
<evidence type="ECO:0000259" key="1">
    <source>
        <dbReference type="Pfam" id="PF07883"/>
    </source>
</evidence>
<dbReference type="Proteomes" id="UP000799770">
    <property type="component" value="Unassembled WGS sequence"/>
</dbReference>
<dbReference type="InterPro" id="IPR014710">
    <property type="entry name" value="RmlC-like_jellyroll"/>
</dbReference>
<accession>A0A6A5ZHE1</accession>
<gene>
    <name evidence="2" type="ORF">BDV96DRAFT_644141</name>
</gene>
<name>A0A6A5ZHE1_9PLEO</name>
<dbReference type="PANTHER" id="PTHR36156:SF2">
    <property type="entry name" value="CUPIN TYPE-2 DOMAIN-CONTAINING PROTEIN"/>
    <property type="match status" value="1"/>
</dbReference>
<dbReference type="Gene3D" id="2.60.120.10">
    <property type="entry name" value="Jelly Rolls"/>
    <property type="match status" value="1"/>
</dbReference>
<evidence type="ECO:0000313" key="2">
    <source>
        <dbReference type="EMBL" id="KAF2117801.1"/>
    </source>
</evidence>
<reference evidence="2" key="1">
    <citation type="journal article" date="2020" name="Stud. Mycol.">
        <title>101 Dothideomycetes genomes: a test case for predicting lifestyles and emergence of pathogens.</title>
        <authorList>
            <person name="Haridas S."/>
            <person name="Albert R."/>
            <person name="Binder M."/>
            <person name="Bloem J."/>
            <person name="Labutti K."/>
            <person name="Salamov A."/>
            <person name="Andreopoulos B."/>
            <person name="Baker S."/>
            <person name="Barry K."/>
            <person name="Bills G."/>
            <person name="Bluhm B."/>
            <person name="Cannon C."/>
            <person name="Castanera R."/>
            <person name="Culley D."/>
            <person name="Daum C."/>
            <person name="Ezra D."/>
            <person name="Gonzalez J."/>
            <person name="Henrissat B."/>
            <person name="Kuo A."/>
            <person name="Liang C."/>
            <person name="Lipzen A."/>
            <person name="Lutzoni F."/>
            <person name="Magnuson J."/>
            <person name="Mondo S."/>
            <person name="Nolan M."/>
            <person name="Ohm R."/>
            <person name="Pangilinan J."/>
            <person name="Park H.-J."/>
            <person name="Ramirez L."/>
            <person name="Alfaro M."/>
            <person name="Sun H."/>
            <person name="Tritt A."/>
            <person name="Yoshinaga Y."/>
            <person name="Zwiers L.-H."/>
            <person name="Turgeon B."/>
            <person name="Goodwin S."/>
            <person name="Spatafora J."/>
            <person name="Crous P."/>
            <person name="Grigoriev I."/>
        </authorList>
    </citation>
    <scope>NUCLEOTIDE SEQUENCE</scope>
    <source>
        <strain evidence="2">CBS 627.86</strain>
    </source>
</reference>
<proteinExistence type="predicted"/>
<dbReference type="SUPFAM" id="SSF51182">
    <property type="entry name" value="RmlC-like cupins"/>
    <property type="match status" value="1"/>
</dbReference>
<dbReference type="PANTHER" id="PTHR36156">
    <property type="entry name" value="SLR2101 PROTEIN"/>
    <property type="match status" value="1"/>
</dbReference>
<dbReference type="EMBL" id="ML977318">
    <property type="protein sequence ID" value="KAF2117801.1"/>
    <property type="molecule type" value="Genomic_DNA"/>
</dbReference>
<dbReference type="InterPro" id="IPR013096">
    <property type="entry name" value="Cupin_2"/>
</dbReference>
<dbReference type="InterPro" id="IPR047142">
    <property type="entry name" value="OryJ/VirC-like"/>
</dbReference>
<evidence type="ECO:0000313" key="3">
    <source>
        <dbReference type="Proteomes" id="UP000799770"/>
    </source>
</evidence>
<feature type="domain" description="Cupin type-2" evidence="1">
    <location>
        <begin position="93"/>
        <end position="161"/>
    </location>
</feature>
<keyword evidence="3" id="KW-1185">Reference proteome</keyword>
<organism evidence="2 3">
    <name type="scientific">Lophiotrema nucula</name>
    <dbReference type="NCBI Taxonomy" id="690887"/>
    <lineage>
        <taxon>Eukaryota</taxon>
        <taxon>Fungi</taxon>
        <taxon>Dikarya</taxon>
        <taxon>Ascomycota</taxon>
        <taxon>Pezizomycotina</taxon>
        <taxon>Dothideomycetes</taxon>
        <taxon>Pleosporomycetidae</taxon>
        <taxon>Pleosporales</taxon>
        <taxon>Lophiotremataceae</taxon>
        <taxon>Lophiotrema</taxon>
    </lineage>
</organism>
<dbReference type="AlphaFoldDB" id="A0A6A5ZHE1"/>
<dbReference type="Pfam" id="PF07883">
    <property type="entry name" value="Cupin_2"/>
    <property type="match status" value="1"/>
</dbReference>
<sequence length="182" mass="19415">MAERQPSATSLPPVKRYILTHTPTGKSTIHSSPPQQYVRHDAGGFARSYATTSTPVDFTNEADINSYLSTDGPASVLGTSIVVPTASGAACLVVELKPGGETQMHRTVSLDFSIAIVGGISMELDSGEVIKLNPGDHIIQRGTLHKWINNSTTEPARFIAVTVPCAPFEIPGTGENLEETWL</sequence>
<protein>
    <recommendedName>
        <fullName evidence="1">Cupin type-2 domain-containing protein</fullName>
    </recommendedName>
</protein>